<dbReference type="KEGG" id="prr:AT705_02740"/>
<reference evidence="1 2" key="1">
    <citation type="submission" date="2015-12" db="EMBL/GenBank/DDBJ databases">
        <title>Complete genome sequence of Pseudoalteromonas rubra SCSIO 6842, harboring a conjugative plasmid.</title>
        <authorList>
            <person name="Li B."/>
            <person name="Wang X."/>
        </authorList>
    </citation>
    <scope>NUCLEOTIDE SEQUENCE [LARGE SCALE GENOMIC DNA]</scope>
    <source>
        <strain evidence="1 2">SCSIO 6842</strain>
    </source>
</reference>
<protein>
    <submittedName>
        <fullName evidence="1">Uncharacterized protein</fullName>
    </submittedName>
</protein>
<name>A0A0U2X0P9_9GAMM</name>
<dbReference type="EMBL" id="CP013611">
    <property type="protein sequence ID" value="ALU41940.1"/>
    <property type="molecule type" value="Genomic_DNA"/>
</dbReference>
<sequence>MGDLATTTSQTVADDLAHFGAPVEPPKGLTDLAVLPDNWVAATALTTAGSQWQFCKDGVEVALDYARADIAWRYAGLTLTPADFTKLQLLERTVVGLLRRPDEIKTETGVTITV</sequence>
<accession>A0A0U2X0P9</accession>
<evidence type="ECO:0000313" key="2">
    <source>
        <dbReference type="Proteomes" id="UP000069015"/>
    </source>
</evidence>
<dbReference type="RefSeq" id="WP_058795388.1">
    <property type="nucleotide sequence ID" value="NZ_CP013611.1"/>
</dbReference>
<organism evidence="1 2">
    <name type="scientific">Pseudoalteromonas rubra</name>
    <dbReference type="NCBI Taxonomy" id="43658"/>
    <lineage>
        <taxon>Bacteria</taxon>
        <taxon>Pseudomonadati</taxon>
        <taxon>Pseudomonadota</taxon>
        <taxon>Gammaproteobacteria</taxon>
        <taxon>Alteromonadales</taxon>
        <taxon>Pseudoalteromonadaceae</taxon>
        <taxon>Pseudoalteromonas</taxon>
    </lineage>
</organism>
<gene>
    <name evidence="1" type="ORF">AT705_02740</name>
</gene>
<proteinExistence type="predicted"/>
<evidence type="ECO:0000313" key="1">
    <source>
        <dbReference type="EMBL" id="ALU41940.1"/>
    </source>
</evidence>
<dbReference type="AlphaFoldDB" id="A0A0U2X0P9"/>
<dbReference type="Proteomes" id="UP000069015">
    <property type="component" value="Chromosome 1"/>
</dbReference>